<accession>A0AA96UYA6</accession>
<name>A0AA96UYA6_9EURY</name>
<reference evidence="1 2" key="1">
    <citation type="submission" date="2023-07" db="EMBL/GenBank/DDBJ databases">
        <title>Closed genoem sequence of Methanomicrococcus sp. Hf6.</title>
        <authorList>
            <person name="Poehlein A."/>
            <person name="Protasov E."/>
            <person name="Platt K."/>
            <person name="Reeh H."/>
            <person name="Daniel R."/>
            <person name="Brune A."/>
        </authorList>
    </citation>
    <scope>NUCLEOTIDE SEQUENCE [LARGE SCALE GENOMIC DNA]</scope>
    <source>
        <strain evidence="1 2">Hf6</strain>
    </source>
</reference>
<dbReference type="EMBL" id="CP131059">
    <property type="protein sequence ID" value="WNY22854.1"/>
    <property type="molecule type" value="Genomic_DNA"/>
</dbReference>
<keyword evidence="2" id="KW-1185">Reference proteome</keyword>
<organism evidence="1 2">
    <name type="scientific">Methanimicrococcus hongohii</name>
    <dbReference type="NCBI Taxonomy" id="3028295"/>
    <lineage>
        <taxon>Archaea</taxon>
        <taxon>Methanobacteriati</taxon>
        <taxon>Methanobacteriota</taxon>
        <taxon>Stenosarchaea group</taxon>
        <taxon>Methanomicrobia</taxon>
        <taxon>Methanosarcinales</taxon>
        <taxon>Methanosarcinaceae</taxon>
        <taxon>Methanimicrococcus</taxon>
    </lineage>
</organism>
<dbReference type="AlphaFoldDB" id="A0AA96UYA6"/>
<dbReference type="Proteomes" id="UP001302978">
    <property type="component" value="Chromosome"/>
</dbReference>
<proteinExistence type="predicted"/>
<evidence type="ECO:0000313" key="1">
    <source>
        <dbReference type="EMBL" id="WNY22854.1"/>
    </source>
</evidence>
<sequence length="116" mass="13153">MYSKSFNLTVVLKSCSQILLAADLLSVSHKISGLQWEGGVCKKSLRDFSGFAWRLESVQVCAWSVVFVCSGREVFVSDGRDVFVSGWREVFVCADRQVFRLRQQLPPPRASRFVFI</sequence>
<gene>
    <name evidence="1" type="ORF">MmiHf6_01390</name>
</gene>
<evidence type="ECO:0000313" key="2">
    <source>
        <dbReference type="Proteomes" id="UP001302978"/>
    </source>
</evidence>
<dbReference type="KEGG" id="mehf:MmiHf6_01390"/>
<protein>
    <submittedName>
        <fullName evidence="1">Uncharacterized protein</fullName>
    </submittedName>
</protein>